<dbReference type="NCBIfam" id="TIGR02888">
    <property type="entry name" value="spore_YlmC_YmxH"/>
    <property type="match status" value="1"/>
</dbReference>
<protein>
    <recommendedName>
        <fullName evidence="1">PRC-barrel domain-containing protein</fullName>
    </recommendedName>
</protein>
<dbReference type="InterPro" id="IPR011033">
    <property type="entry name" value="PRC_barrel-like_sf"/>
</dbReference>
<dbReference type="InterPro" id="IPR027275">
    <property type="entry name" value="PRC-brl_dom"/>
</dbReference>
<dbReference type="EMBL" id="VSSQ01020369">
    <property type="protein sequence ID" value="MPM65168.1"/>
    <property type="molecule type" value="Genomic_DNA"/>
</dbReference>
<dbReference type="PANTHER" id="PTHR40061:SF1">
    <property type="entry name" value="SPORULATION PROTEIN YLMC-RELATED"/>
    <property type="match status" value="1"/>
</dbReference>
<evidence type="ECO:0000313" key="2">
    <source>
        <dbReference type="EMBL" id="MPM65168.1"/>
    </source>
</evidence>
<reference evidence="2" key="1">
    <citation type="submission" date="2019-08" db="EMBL/GenBank/DDBJ databases">
        <authorList>
            <person name="Kucharzyk K."/>
            <person name="Murdoch R.W."/>
            <person name="Higgins S."/>
            <person name="Loffler F."/>
        </authorList>
    </citation>
    <scope>NUCLEOTIDE SEQUENCE</scope>
</reference>
<evidence type="ECO:0000259" key="1">
    <source>
        <dbReference type="Pfam" id="PF05239"/>
    </source>
</evidence>
<accession>A0A645BJA4</accession>
<sequence length="125" mass="14037">MNIKITGIGDVIDMNEQNKLPMECFNIPLCSIREMMDKQVVNVCDGLILGYIDDFIIDKCIGRLVAVTVPCGGAGIFCLPTKNRLRISWEQIEKIGDDVILVRVDVKKAAECIEHRKKCKEHECG</sequence>
<dbReference type="SUPFAM" id="SSF50346">
    <property type="entry name" value="PRC-barrel domain"/>
    <property type="match status" value="1"/>
</dbReference>
<dbReference type="Pfam" id="PF05239">
    <property type="entry name" value="PRC"/>
    <property type="match status" value="1"/>
</dbReference>
<dbReference type="InterPro" id="IPR014238">
    <property type="entry name" value="Spore_YlmC/YmxH"/>
</dbReference>
<dbReference type="AlphaFoldDB" id="A0A645BJA4"/>
<dbReference type="PANTHER" id="PTHR40061">
    <property type="entry name" value="SPORULATION PROTEIN YLMC-RELATED"/>
    <property type="match status" value="1"/>
</dbReference>
<name>A0A645BJA4_9ZZZZ</name>
<organism evidence="2">
    <name type="scientific">bioreactor metagenome</name>
    <dbReference type="NCBI Taxonomy" id="1076179"/>
    <lineage>
        <taxon>unclassified sequences</taxon>
        <taxon>metagenomes</taxon>
        <taxon>ecological metagenomes</taxon>
    </lineage>
</organism>
<proteinExistence type="predicted"/>
<dbReference type="Gene3D" id="2.30.30.240">
    <property type="entry name" value="PRC-barrel domain"/>
    <property type="match status" value="1"/>
</dbReference>
<gene>
    <name evidence="2" type="ORF">SDC9_112060</name>
</gene>
<feature type="domain" description="PRC-barrel" evidence="1">
    <location>
        <begin position="32"/>
        <end position="105"/>
    </location>
</feature>
<comment type="caution">
    <text evidence="2">The sequence shown here is derived from an EMBL/GenBank/DDBJ whole genome shotgun (WGS) entry which is preliminary data.</text>
</comment>